<dbReference type="STRING" id="537006.PRABACTJOHN_02965"/>
<dbReference type="PANTHER" id="PTHR23028:SF53">
    <property type="entry name" value="ACYL_TRANSF_3 DOMAIN-CONTAINING PROTEIN"/>
    <property type="match status" value="1"/>
</dbReference>
<sequence length="368" mass="43116">MPLHKFLSKLNSDLYDRTKNKAMIDTLTSLRFIFAIMVFSAHCYVIDSFFNTHFFKEGFVGVSFFFVLSGFIIAYNYQKKLSESKISKRTFWVARIARVYPLHWLTLLVAAVLGNYVVASGTTDWLKHFFASLTLTNGYIPQADYFFSFNSPSWSLCCEQLFYFCFPFFIPLTKNYKRLLCIFIVAAILVVTGMYFTPENDIKGYWYVNPITRLPDFIAGMLLFQLYDRLKDKNISLPQGTIIEIASIVLFLAFYFYAIEIPKVYRYSCYYWLPVAVILISFSLQKGYVSHLLSNRFLIIGGEISYSFYLIHLFVLLTYSEWQKGSSFHIAWYIAVPVLFGIIVLLSLLSYYYFEKPMNKRIKIWLNK</sequence>
<dbReference type="Pfam" id="PF01757">
    <property type="entry name" value="Acyl_transf_3"/>
    <property type="match status" value="1"/>
</dbReference>
<dbReference type="GO" id="GO:0016747">
    <property type="term" value="F:acyltransferase activity, transferring groups other than amino-acyl groups"/>
    <property type="evidence" value="ECO:0007669"/>
    <property type="project" value="InterPro"/>
</dbReference>
<feature type="domain" description="Acyltransferase 3" evidence="2">
    <location>
        <begin position="27"/>
        <end position="351"/>
    </location>
</feature>
<dbReference type="AlphaFoldDB" id="B7BD45"/>
<dbReference type="Proteomes" id="UP000005510">
    <property type="component" value="Unassembled WGS sequence"/>
</dbReference>
<feature type="transmembrane region" description="Helical" evidence="1">
    <location>
        <begin position="179"/>
        <end position="198"/>
    </location>
</feature>
<evidence type="ECO:0000313" key="4">
    <source>
        <dbReference type="Proteomes" id="UP000005510"/>
    </source>
</evidence>
<name>B7BD45_9BACT</name>
<evidence type="ECO:0000256" key="1">
    <source>
        <dbReference type="SAM" id="Phobius"/>
    </source>
</evidence>
<gene>
    <name evidence="3" type="ORF">PRABACTJOHN_02965</name>
</gene>
<comment type="caution">
    <text evidence="3">The sequence shown here is derived from an EMBL/GenBank/DDBJ whole genome shotgun (WGS) entry which is preliminary data.</text>
</comment>
<feature type="transmembrane region" description="Helical" evidence="1">
    <location>
        <begin position="153"/>
        <end position="172"/>
    </location>
</feature>
<dbReference type="HOGENOM" id="CLU_005679_2_5_10"/>
<evidence type="ECO:0000259" key="2">
    <source>
        <dbReference type="Pfam" id="PF01757"/>
    </source>
</evidence>
<feature type="transmembrane region" description="Helical" evidence="1">
    <location>
        <begin position="236"/>
        <end position="258"/>
    </location>
</feature>
<evidence type="ECO:0000313" key="3">
    <source>
        <dbReference type="EMBL" id="EEC95622.1"/>
    </source>
</evidence>
<keyword evidence="3" id="KW-0808">Transferase</keyword>
<protein>
    <submittedName>
        <fullName evidence="3">Acyltransferase</fullName>
    </submittedName>
</protein>
<accession>B7BD45</accession>
<dbReference type="EMBL" id="ABYH01000326">
    <property type="protein sequence ID" value="EEC95622.1"/>
    <property type="molecule type" value="Genomic_DNA"/>
</dbReference>
<organism evidence="3 4">
    <name type="scientific">Parabacteroides johnsonii DSM 18315</name>
    <dbReference type="NCBI Taxonomy" id="537006"/>
    <lineage>
        <taxon>Bacteria</taxon>
        <taxon>Pseudomonadati</taxon>
        <taxon>Bacteroidota</taxon>
        <taxon>Bacteroidia</taxon>
        <taxon>Bacteroidales</taxon>
        <taxon>Tannerellaceae</taxon>
        <taxon>Parabacteroides</taxon>
    </lineage>
</organism>
<feature type="transmembrane region" description="Helical" evidence="1">
    <location>
        <begin position="264"/>
        <end position="285"/>
    </location>
</feature>
<keyword evidence="1" id="KW-1133">Transmembrane helix</keyword>
<dbReference type="GO" id="GO:0016020">
    <property type="term" value="C:membrane"/>
    <property type="evidence" value="ECO:0007669"/>
    <property type="project" value="TreeGrafter"/>
</dbReference>
<keyword evidence="3" id="KW-0012">Acyltransferase</keyword>
<keyword evidence="1" id="KW-0812">Transmembrane</keyword>
<dbReference type="PANTHER" id="PTHR23028">
    <property type="entry name" value="ACETYLTRANSFERASE"/>
    <property type="match status" value="1"/>
</dbReference>
<feature type="transmembrane region" description="Helical" evidence="1">
    <location>
        <begin position="330"/>
        <end position="354"/>
    </location>
</feature>
<dbReference type="InterPro" id="IPR050879">
    <property type="entry name" value="Acyltransferase_3"/>
</dbReference>
<reference evidence="3 4" key="1">
    <citation type="submission" date="2008-10" db="EMBL/GenBank/DDBJ databases">
        <title>Draft genome sequence of Parabacteroides johnsonii (DSM 18315).</title>
        <authorList>
            <person name="Sudarsanam P."/>
            <person name="Ley R."/>
            <person name="Guruge J."/>
            <person name="Turnbaugh P.J."/>
            <person name="Mahowald M."/>
            <person name="Liep D."/>
            <person name="Gordon J."/>
        </authorList>
    </citation>
    <scope>NUCLEOTIDE SEQUENCE [LARGE SCALE GENOMIC DNA]</scope>
    <source>
        <strain evidence="3 4">DSM 18315</strain>
    </source>
</reference>
<proteinExistence type="predicted"/>
<feature type="transmembrane region" description="Helical" evidence="1">
    <location>
        <begin position="99"/>
        <end position="119"/>
    </location>
</feature>
<feature type="transmembrane region" description="Helical" evidence="1">
    <location>
        <begin position="29"/>
        <end position="47"/>
    </location>
</feature>
<feature type="transmembrane region" description="Helical" evidence="1">
    <location>
        <begin position="297"/>
        <end position="318"/>
    </location>
</feature>
<dbReference type="InterPro" id="IPR002656">
    <property type="entry name" value="Acyl_transf_3_dom"/>
</dbReference>
<dbReference type="GO" id="GO:0009103">
    <property type="term" value="P:lipopolysaccharide biosynthetic process"/>
    <property type="evidence" value="ECO:0007669"/>
    <property type="project" value="TreeGrafter"/>
</dbReference>
<keyword evidence="1" id="KW-0472">Membrane</keyword>
<feature type="transmembrane region" description="Helical" evidence="1">
    <location>
        <begin position="59"/>
        <end position="78"/>
    </location>
</feature>
<reference evidence="3 4" key="2">
    <citation type="submission" date="2008-10" db="EMBL/GenBank/DDBJ databases">
        <authorList>
            <person name="Fulton L."/>
            <person name="Clifton S."/>
            <person name="Fulton B."/>
            <person name="Xu J."/>
            <person name="Minx P."/>
            <person name="Pepin K.H."/>
            <person name="Johnson M."/>
            <person name="Bhonagiri V."/>
            <person name="Nash W.E."/>
            <person name="Mardis E.R."/>
            <person name="Wilson R.K."/>
        </authorList>
    </citation>
    <scope>NUCLEOTIDE SEQUENCE [LARGE SCALE GENOMIC DNA]</scope>
    <source>
        <strain evidence="3 4">DSM 18315</strain>
    </source>
</reference>